<feature type="non-terminal residue" evidence="1">
    <location>
        <position position="1"/>
    </location>
</feature>
<feature type="non-terminal residue" evidence="1">
    <location>
        <position position="146"/>
    </location>
</feature>
<organism evidence="1 2">
    <name type="scientific">Pluteus cervinus</name>
    <dbReference type="NCBI Taxonomy" id="181527"/>
    <lineage>
        <taxon>Eukaryota</taxon>
        <taxon>Fungi</taxon>
        <taxon>Dikarya</taxon>
        <taxon>Basidiomycota</taxon>
        <taxon>Agaricomycotina</taxon>
        <taxon>Agaricomycetes</taxon>
        <taxon>Agaricomycetidae</taxon>
        <taxon>Agaricales</taxon>
        <taxon>Pluteineae</taxon>
        <taxon>Pluteaceae</taxon>
        <taxon>Pluteus</taxon>
    </lineage>
</organism>
<name>A0ACD3AUN5_9AGAR</name>
<protein>
    <submittedName>
        <fullName evidence="1">Uncharacterized protein</fullName>
    </submittedName>
</protein>
<gene>
    <name evidence="1" type="ORF">BDN72DRAFT_740496</name>
</gene>
<accession>A0ACD3AUN5</accession>
<keyword evidence="2" id="KW-1185">Reference proteome</keyword>
<proteinExistence type="predicted"/>
<reference evidence="1 2" key="1">
    <citation type="journal article" date="2019" name="Nat. Ecol. Evol.">
        <title>Megaphylogeny resolves global patterns of mushroom evolution.</title>
        <authorList>
            <person name="Varga T."/>
            <person name="Krizsan K."/>
            <person name="Foldi C."/>
            <person name="Dima B."/>
            <person name="Sanchez-Garcia M."/>
            <person name="Sanchez-Ramirez S."/>
            <person name="Szollosi G.J."/>
            <person name="Szarkandi J.G."/>
            <person name="Papp V."/>
            <person name="Albert L."/>
            <person name="Andreopoulos W."/>
            <person name="Angelini C."/>
            <person name="Antonin V."/>
            <person name="Barry K.W."/>
            <person name="Bougher N.L."/>
            <person name="Buchanan P."/>
            <person name="Buyck B."/>
            <person name="Bense V."/>
            <person name="Catcheside P."/>
            <person name="Chovatia M."/>
            <person name="Cooper J."/>
            <person name="Damon W."/>
            <person name="Desjardin D."/>
            <person name="Finy P."/>
            <person name="Geml J."/>
            <person name="Haridas S."/>
            <person name="Hughes K."/>
            <person name="Justo A."/>
            <person name="Karasinski D."/>
            <person name="Kautmanova I."/>
            <person name="Kiss B."/>
            <person name="Kocsube S."/>
            <person name="Kotiranta H."/>
            <person name="LaButti K.M."/>
            <person name="Lechner B.E."/>
            <person name="Liimatainen K."/>
            <person name="Lipzen A."/>
            <person name="Lukacs Z."/>
            <person name="Mihaltcheva S."/>
            <person name="Morgado L.N."/>
            <person name="Niskanen T."/>
            <person name="Noordeloos M.E."/>
            <person name="Ohm R.A."/>
            <person name="Ortiz-Santana B."/>
            <person name="Ovrebo C."/>
            <person name="Racz N."/>
            <person name="Riley R."/>
            <person name="Savchenko A."/>
            <person name="Shiryaev A."/>
            <person name="Soop K."/>
            <person name="Spirin V."/>
            <person name="Szebenyi C."/>
            <person name="Tomsovsky M."/>
            <person name="Tulloss R.E."/>
            <person name="Uehling J."/>
            <person name="Grigoriev I.V."/>
            <person name="Vagvolgyi C."/>
            <person name="Papp T."/>
            <person name="Martin F.M."/>
            <person name="Miettinen O."/>
            <person name="Hibbett D.S."/>
            <person name="Nagy L.G."/>
        </authorList>
    </citation>
    <scope>NUCLEOTIDE SEQUENCE [LARGE SCALE GENOMIC DNA]</scope>
    <source>
        <strain evidence="1 2">NL-1719</strain>
    </source>
</reference>
<evidence type="ECO:0000313" key="2">
    <source>
        <dbReference type="Proteomes" id="UP000308600"/>
    </source>
</evidence>
<sequence length="146" mass="16463">AIFPLMDTFVRFTIDPIATTEAVDDEGVQAAAREMATKEYLGYVHRVCDSSLAFYTTQPYLIHDIVLVGRGMPERIEEEGVEPDMCTPILPATNHPAGRKPLQTNKPFPFDNCYTHTHVSVARVRIKTQWSPYSNAIALLSMEHIR</sequence>
<dbReference type="EMBL" id="ML208338">
    <property type="protein sequence ID" value="TFK69074.1"/>
    <property type="molecule type" value="Genomic_DNA"/>
</dbReference>
<dbReference type="Proteomes" id="UP000308600">
    <property type="component" value="Unassembled WGS sequence"/>
</dbReference>
<evidence type="ECO:0000313" key="1">
    <source>
        <dbReference type="EMBL" id="TFK69074.1"/>
    </source>
</evidence>